<feature type="region of interest" description="Disordered" evidence="1">
    <location>
        <begin position="1"/>
        <end position="66"/>
    </location>
</feature>
<dbReference type="AlphaFoldDB" id="A0A5B7CQP0"/>
<evidence type="ECO:0000313" key="2">
    <source>
        <dbReference type="EMBL" id="MPC11760.1"/>
    </source>
</evidence>
<comment type="caution">
    <text evidence="2">The sequence shown here is derived from an EMBL/GenBank/DDBJ whole genome shotgun (WGS) entry which is preliminary data.</text>
</comment>
<organism evidence="2 3">
    <name type="scientific">Portunus trituberculatus</name>
    <name type="common">Swimming crab</name>
    <name type="synonym">Neptunus trituberculatus</name>
    <dbReference type="NCBI Taxonomy" id="210409"/>
    <lineage>
        <taxon>Eukaryota</taxon>
        <taxon>Metazoa</taxon>
        <taxon>Ecdysozoa</taxon>
        <taxon>Arthropoda</taxon>
        <taxon>Crustacea</taxon>
        <taxon>Multicrustacea</taxon>
        <taxon>Malacostraca</taxon>
        <taxon>Eumalacostraca</taxon>
        <taxon>Eucarida</taxon>
        <taxon>Decapoda</taxon>
        <taxon>Pleocyemata</taxon>
        <taxon>Brachyura</taxon>
        <taxon>Eubrachyura</taxon>
        <taxon>Portunoidea</taxon>
        <taxon>Portunidae</taxon>
        <taxon>Portuninae</taxon>
        <taxon>Portunus</taxon>
    </lineage>
</organism>
<name>A0A5B7CQP0_PORTR</name>
<sequence>MTDNRDRQVRQVKKAVRRGRSSPAVDRRWRLSPPPTPLPRSSRGRTPGRLHSTFSNLLVPGSAARW</sequence>
<dbReference type="Proteomes" id="UP000324222">
    <property type="component" value="Unassembled WGS sequence"/>
</dbReference>
<evidence type="ECO:0000313" key="3">
    <source>
        <dbReference type="Proteomes" id="UP000324222"/>
    </source>
</evidence>
<reference evidence="2 3" key="1">
    <citation type="submission" date="2019-05" db="EMBL/GenBank/DDBJ databases">
        <title>Another draft genome of Portunus trituberculatus and its Hox gene families provides insights of decapod evolution.</title>
        <authorList>
            <person name="Jeong J.-H."/>
            <person name="Song I."/>
            <person name="Kim S."/>
            <person name="Choi T."/>
            <person name="Kim D."/>
            <person name="Ryu S."/>
            <person name="Kim W."/>
        </authorList>
    </citation>
    <scope>NUCLEOTIDE SEQUENCE [LARGE SCALE GENOMIC DNA]</scope>
    <source>
        <tissue evidence="2">Muscle</tissue>
    </source>
</reference>
<protein>
    <submittedName>
        <fullName evidence="2">Uncharacterized protein</fullName>
    </submittedName>
</protein>
<keyword evidence="3" id="KW-1185">Reference proteome</keyword>
<gene>
    <name evidence="2" type="ORF">E2C01_004435</name>
</gene>
<feature type="compositionally biased region" description="Basic residues" evidence="1">
    <location>
        <begin position="10"/>
        <end position="20"/>
    </location>
</feature>
<proteinExistence type="predicted"/>
<accession>A0A5B7CQP0</accession>
<dbReference type="EMBL" id="VSRR010000180">
    <property type="protein sequence ID" value="MPC11760.1"/>
    <property type="molecule type" value="Genomic_DNA"/>
</dbReference>
<evidence type="ECO:0000256" key="1">
    <source>
        <dbReference type="SAM" id="MobiDB-lite"/>
    </source>
</evidence>